<dbReference type="Proteomes" id="UP001224392">
    <property type="component" value="Unassembled WGS sequence"/>
</dbReference>
<dbReference type="InterPro" id="IPR032466">
    <property type="entry name" value="Metal_Hydrolase"/>
</dbReference>
<gene>
    <name evidence="2" type="ORF">MNKW57_28310</name>
</gene>
<dbReference type="Gene3D" id="2.30.40.10">
    <property type="entry name" value="Urease, subunit C, domain 1"/>
    <property type="match status" value="1"/>
</dbReference>
<evidence type="ECO:0000313" key="3">
    <source>
        <dbReference type="Proteomes" id="UP001224392"/>
    </source>
</evidence>
<protein>
    <submittedName>
        <fullName evidence="2">Amidohydrolase family protein</fullName>
    </submittedName>
</protein>
<accession>A0ABQ6M2E0</accession>
<evidence type="ECO:0000259" key="1">
    <source>
        <dbReference type="Pfam" id="PF01979"/>
    </source>
</evidence>
<name>A0ABQ6M2E0_9GAMM</name>
<dbReference type="SUPFAM" id="SSF51556">
    <property type="entry name" value="Metallo-dependent hydrolases"/>
    <property type="match status" value="1"/>
</dbReference>
<keyword evidence="3" id="KW-1185">Reference proteome</keyword>
<dbReference type="Pfam" id="PF01979">
    <property type="entry name" value="Amidohydro_1"/>
    <property type="match status" value="1"/>
</dbReference>
<dbReference type="Gene3D" id="3.20.20.140">
    <property type="entry name" value="Metal-dependent hydrolases"/>
    <property type="match status" value="1"/>
</dbReference>
<dbReference type="PANTHER" id="PTHR43135:SF3">
    <property type="entry name" value="ALPHA-D-RIBOSE 1-METHYLPHOSPHONATE 5-TRIPHOSPHATE DIPHOSPHATASE"/>
    <property type="match status" value="1"/>
</dbReference>
<dbReference type="InterPro" id="IPR051781">
    <property type="entry name" value="Metallo-dep_Hydrolase"/>
</dbReference>
<dbReference type="CDD" id="cd01299">
    <property type="entry name" value="Met_dep_hydrolase_A"/>
    <property type="match status" value="1"/>
</dbReference>
<evidence type="ECO:0000313" key="2">
    <source>
        <dbReference type="EMBL" id="GMG88510.1"/>
    </source>
</evidence>
<dbReference type="InterPro" id="IPR057744">
    <property type="entry name" value="OTAase-like"/>
</dbReference>
<sequence length="441" mass="46878">MAALGVVASAAVFGESYAIHAGKLFDSEKATLLAEQTIHVVDGHIDSVEPGYQQREGASVIDLRGYTVLPGLMDMHTHLLSEHSARSYMDRFILNAPDYTLRGVVNAEKTLMAGFTTVRDLGDMYNATVSLRKAINAGAIDGPRVFTAAKSIATTGGHADPTNGFRADLMGNPVPGEGVVNGVAAAREAVRQRYKDGADLIKITATGGVLSMAKSGQNPQFMQDELEAIVQTAKDYGFSVAVHAHGKEGMKRAVNAGVDSIEHGTYMDAEVMSLMRRNGTWMVPTLMAGEWVTEKARVDGFFPDMVRVKAAEIGPLMQETFSEAYRRGVRIAFGTDSGVSAHGGNAREFVLMVDGGMPAAEALQAATLNAAQLLRVEDELGSIASGKHADIVAVKGNPLEDITLMQSVPFVMKAGIVYKQPQGETSASAGTLEDEGEEQGQ</sequence>
<organism evidence="2 3">
    <name type="scientific">Biformimicrobium ophioploci</name>
    <dbReference type="NCBI Taxonomy" id="3036711"/>
    <lineage>
        <taxon>Bacteria</taxon>
        <taxon>Pseudomonadati</taxon>
        <taxon>Pseudomonadota</taxon>
        <taxon>Gammaproteobacteria</taxon>
        <taxon>Cellvibrionales</taxon>
        <taxon>Microbulbiferaceae</taxon>
        <taxon>Biformimicrobium</taxon>
    </lineage>
</organism>
<dbReference type="InterPro" id="IPR006680">
    <property type="entry name" value="Amidohydro-rel"/>
</dbReference>
<proteinExistence type="predicted"/>
<comment type="caution">
    <text evidence="2">The sequence shown here is derived from an EMBL/GenBank/DDBJ whole genome shotgun (WGS) entry which is preliminary data.</text>
</comment>
<dbReference type="EMBL" id="BSYJ01000006">
    <property type="protein sequence ID" value="GMG88510.1"/>
    <property type="molecule type" value="Genomic_DNA"/>
</dbReference>
<dbReference type="PANTHER" id="PTHR43135">
    <property type="entry name" value="ALPHA-D-RIBOSE 1-METHYLPHOSPHONATE 5-TRIPHOSPHATE DIPHOSPHATASE"/>
    <property type="match status" value="1"/>
</dbReference>
<feature type="domain" description="Amidohydrolase-related" evidence="1">
    <location>
        <begin position="67"/>
        <end position="415"/>
    </location>
</feature>
<reference evidence="2 3" key="1">
    <citation type="submission" date="2023-04" db="EMBL/GenBank/DDBJ databases">
        <title>Marinobulbifer ophiurae gen. nov., sp. Nov., isolate from tissue of brittle star Ophioplocus japonicus.</title>
        <authorList>
            <person name="Kawano K."/>
            <person name="Sawayama S."/>
            <person name="Nakagawa S."/>
        </authorList>
    </citation>
    <scope>NUCLEOTIDE SEQUENCE [LARGE SCALE GENOMIC DNA]</scope>
    <source>
        <strain evidence="2 3">NKW57</strain>
    </source>
</reference>
<dbReference type="InterPro" id="IPR011059">
    <property type="entry name" value="Metal-dep_hydrolase_composite"/>
</dbReference>
<dbReference type="SUPFAM" id="SSF51338">
    <property type="entry name" value="Composite domain of metallo-dependent hydrolases"/>
    <property type="match status" value="1"/>
</dbReference>